<evidence type="ECO:0000256" key="4">
    <source>
        <dbReference type="ARBA" id="ARBA00034003"/>
    </source>
</evidence>
<dbReference type="InterPro" id="IPR012340">
    <property type="entry name" value="NA-bd_OB-fold"/>
</dbReference>
<dbReference type="GO" id="GO:0005524">
    <property type="term" value="F:ATP binding"/>
    <property type="evidence" value="ECO:0007669"/>
    <property type="project" value="InterPro"/>
</dbReference>
<dbReference type="SUPFAM" id="SSF56091">
    <property type="entry name" value="DNA ligase/mRNA capping enzyme, catalytic domain"/>
    <property type="match status" value="1"/>
</dbReference>
<dbReference type="AlphaFoldDB" id="A0AAU8DJA8"/>
<keyword evidence="3 6" id="KW-0436">Ligase</keyword>
<dbReference type="InterPro" id="IPR050191">
    <property type="entry name" value="ATP-dep_DNA_ligase"/>
</dbReference>
<dbReference type="NCBIfam" id="NF006078">
    <property type="entry name" value="PRK08224.1"/>
    <property type="match status" value="1"/>
</dbReference>
<dbReference type="CDD" id="cd07970">
    <property type="entry name" value="OBF_DNA_ligase_LigC"/>
    <property type="match status" value="1"/>
</dbReference>
<evidence type="ECO:0000256" key="3">
    <source>
        <dbReference type="ARBA" id="ARBA00022598"/>
    </source>
</evidence>
<comment type="catalytic activity">
    <reaction evidence="4">
        <text>ATP + (deoxyribonucleotide)n-3'-hydroxyl + 5'-phospho-(deoxyribonucleotide)m = (deoxyribonucleotide)n+m + AMP + diphosphate.</text>
        <dbReference type="EC" id="6.5.1.1"/>
    </reaction>
</comment>
<organism evidence="6">
    <name type="scientific">Nakamurella sp. A5-74</name>
    <dbReference type="NCBI Taxonomy" id="3158264"/>
    <lineage>
        <taxon>Bacteria</taxon>
        <taxon>Bacillati</taxon>
        <taxon>Actinomycetota</taxon>
        <taxon>Actinomycetes</taxon>
        <taxon>Nakamurellales</taxon>
        <taxon>Nakamurellaceae</taxon>
        <taxon>Nakamurella</taxon>
    </lineage>
</organism>
<comment type="similarity">
    <text evidence="1">Belongs to the ATP-dependent DNA ligase family.</text>
</comment>
<evidence type="ECO:0000256" key="2">
    <source>
        <dbReference type="ARBA" id="ARBA00012727"/>
    </source>
</evidence>
<sequence>MDLPVSLPIDPMLAKAATRVPDAEAVPGGYAFEPKWDGFRCLVVRDGDEVELASRGSKPLTRYFPDVVEAVRAHLPARIVLDCEIVVRSGEEGAQRLDFDALSQRIHPAESRVRKLAVETPAELIAFDLLALGDENLMSNPFGDRRSRLEDALGGLAEDAPIHLTRITTDTALAQEWFETFEGAGLDGVVAKPLADAYQPGKRAMLKIKHQRTADVVIMGYRIHKSGEGVGSLLVGLYNDDGELFNVGGVASFTAKRRVELIAELEPYVDRTDDGAAVRGATEKSRYTGARDVTYVRLRPELVIEVGYNQMEQWRFRHPATLVRFRPDREAGSCLFSQIDRAVAYDLDEVLTR</sequence>
<protein>
    <recommendedName>
        <fullName evidence="2">DNA ligase (ATP)</fullName>
        <ecNumber evidence="2">6.5.1.1</ecNumber>
    </recommendedName>
</protein>
<dbReference type="EMBL" id="CP159218">
    <property type="protein sequence ID" value="XCG61855.1"/>
    <property type="molecule type" value="Genomic_DNA"/>
</dbReference>
<name>A0AAU8DJA8_9ACTN</name>
<dbReference type="GO" id="GO:0006281">
    <property type="term" value="P:DNA repair"/>
    <property type="evidence" value="ECO:0007669"/>
    <property type="project" value="InterPro"/>
</dbReference>
<evidence type="ECO:0000259" key="5">
    <source>
        <dbReference type="PROSITE" id="PS50160"/>
    </source>
</evidence>
<dbReference type="InterPro" id="IPR044119">
    <property type="entry name" value="Adenylation_LigC-like"/>
</dbReference>
<dbReference type="GO" id="GO:0003910">
    <property type="term" value="F:DNA ligase (ATP) activity"/>
    <property type="evidence" value="ECO:0007669"/>
    <property type="project" value="UniProtKB-EC"/>
</dbReference>
<dbReference type="EC" id="6.5.1.1" evidence="2"/>
<dbReference type="InterPro" id="IPR044117">
    <property type="entry name" value="OBF_LigC-like"/>
</dbReference>
<dbReference type="InterPro" id="IPR012310">
    <property type="entry name" value="DNA_ligase_ATP-dep_cent"/>
</dbReference>
<evidence type="ECO:0000313" key="6">
    <source>
        <dbReference type="EMBL" id="XCG61855.1"/>
    </source>
</evidence>
<dbReference type="PROSITE" id="PS50160">
    <property type="entry name" value="DNA_LIGASE_A3"/>
    <property type="match status" value="1"/>
</dbReference>
<dbReference type="Gene3D" id="2.40.50.140">
    <property type="entry name" value="Nucleic acid-binding proteins"/>
    <property type="match status" value="1"/>
</dbReference>
<dbReference type="PANTHER" id="PTHR45674">
    <property type="entry name" value="DNA LIGASE 1/3 FAMILY MEMBER"/>
    <property type="match status" value="1"/>
</dbReference>
<proteinExistence type="inferred from homology"/>
<dbReference type="InterPro" id="IPR016059">
    <property type="entry name" value="DNA_ligase_ATP-dep_CS"/>
</dbReference>
<gene>
    <name evidence="6" type="ORF">ABLG96_11195</name>
</gene>
<dbReference type="GO" id="GO:0006310">
    <property type="term" value="P:DNA recombination"/>
    <property type="evidence" value="ECO:0007669"/>
    <property type="project" value="InterPro"/>
</dbReference>
<dbReference type="CDD" id="cd07905">
    <property type="entry name" value="Adenylation_DNA_ligase_LigC"/>
    <property type="match status" value="1"/>
</dbReference>
<dbReference type="SUPFAM" id="SSF50249">
    <property type="entry name" value="Nucleic acid-binding proteins"/>
    <property type="match status" value="1"/>
</dbReference>
<dbReference type="PANTHER" id="PTHR45674:SF4">
    <property type="entry name" value="DNA LIGASE 1"/>
    <property type="match status" value="1"/>
</dbReference>
<evidence type="ECO:0000256" key="1">
    <source>
        <dbReference type="ARBA" id="ARBA00007572"/>
    </source>
</evidence>
<feature type="domain" description="ATP-dependent DNA ligase family profile" evidence="5">
    <location>
        <begin position="124"/>
        <end position="243"/>
    </location>
</feature>
<dbReference type="InterPro" id="IPR012309">
    <property type="entry name" value="DNA_ligase_ATP-dep_C"/>
</dbReference>
<dbReference type="Gene3D" id="3.30.470.30">
    <property type="entry name" value="DNA ligase/mRNA capping enzyme"/>
    <property type="match status" value="1"/>
</dbReference>
<dbReference type="Pfam" id="PF04679">
    <property type="entry name" value="DNA_ligase_A_C"/>
    <property type="match status" value="1"/>
</dbReference>
<dbReference type="PROSITE" id="PS00697">
    <property type="entry name" value="DNA_LIGASE_A1"/>
    <property type="match status" value="1"/>
</dbReference>
<reference evidence="6" key="1">
    <citation type="submission" date="2024-05" db="EMBL/GenBank/DDBJ databases">
        <authorList>
            <person name="Cai S.Y."/>
            <person name="Jin L.M."/>
            <person name="Li H.R."/>
        </authorList>
    </citation>
    <scope>NUCLEOTIDE SEQUENCE</scope>
    <source>
        <strain evidence="6">A5-74</strain>
    </source>
</reference>
<dbReference type="Pfam" id="PF01068">
    <property type="entry name" value="DNA_ligase_A_M"/>
    <property type="match status" value="1"/>
</dbReference>
<accession>A0AAU8DJA8</accession>
<dbReference type="RefSeq" id="WP_353647471.1">
    <property type="nucleotide sequence ID" value="NZ_CP159218.1"/>
</dbReference>